<dbReference type="Pfam" id="PF13091">
    <property type="entry name" value="PLDc_2"/>
    <property type="match status" value="2"/>
</dbReference>
<feature type="transmembrane region" description="Helical" evidence="1">
    <location>
        <begin position="96"/>
        <end position="114"/>
    </location>
</feature>
<feature type="transmembrane region" description="Helical" evidence="1">
    <location>
        <begin position="36"/>
        <end position="61"/>
    </location>
</feature>
<evidence type="ECO:0000259" key="2">
    <source>
        <dbReference type="PROSITE" id="PS50035"/>
    </source>
</evidence>
<evidence type="ECO:0000313" key="3">
    <source>
        <dbReference type="EMBL" id="PDX58666.1"/>
    </source>
</evidence>
<dbReference type="GO" id="GO:0030572">
    <property type="term" value="F:phosphatidyltransferase activity"/>
    <property type="evidence" value="ECO:0007669"/>
    <property type="project" value="UniProtKB-ARBA"/>
</dbReference>
<dbReference type="SMART" id="SM00155">
    <property type="entry name" value="PLDc"/>
    <property type="match status" value="2"/>
</dbReference>
<protein>
    <submittedName>
        <fullName evidence="3">Cardiolipin synthase</fullName>
    </submittedName>
</protein>
<accession>A0A2A6ZBC7</accession>
<feature type="transmembrane region" description="Helical" evidence="1">
    <location>
        <begin position="67"/>
        <end position="84"/>
    </location>
</feature>
<comment type="caution">
    <text evidence="3">The sequence shown here is derived from an EMBL/GenBank/DDBJ whole genome shotgun (WGS) entry which is preliminary data.</text>
</comment>
<dbReference type="GO" id="GO:0032049">
    <property type="term" value="P:cardiolipin biosynthetic process"/>
    <property type="evidence" value="ECO:0007669"/>
    <property type="project" value="UniProtKB-ARBA"/>
</dbReference>
<dbReference type="Gene3D" id="3.30.870.10">
    <property type="entry name" value="Endonuclease Chain A"/>
    <property type="match status" value="2"/>
</dbReference>
<keyword evidence="1" id="KW-0812">Transmembrane</keyword>
<dbReference type="InterPro" id="IPR001736">
    <property type="entry name" value="PLipase_D/transphosphatidylase"/>
</dbReference>
<dbReference type="PANTHER" id="PTHR21248">
    <property type="entry name" value="CARDIOLIPIN SYNTHASE"/>
    <property type="match status" value="1"/>
</dbReference>
<dbReference type="SUPFAM" id="SSF56024">
    <property type="entry name" value="Phospholipase D/nuclease"/>
    <property type="match status" value="2"/>
</dbReference>
<keyword evidence="1" id="KW-1133">Transmembrane helix</keyword>
<reference evidence="3 4" key="1">
    <citation type="journal article" date="2017" name="Front. Microbiol.">
        <title>New Insights into the Diversity of the Genus Faecalibacterium.</title>
        <authorList>
            <person name="Benevides L."/>
            <person name="Burman S."/>
            <person name="Martin R."/>
            <person name="Robert V."/>
            <person name="Thomas M."/>
            <person name="Miquel S."/>
            <person name="Chain F."/>
            <person name="Sokol H."/>
            <person name="Bermudez-Humaran L.G."/>
            <person name="Morrison M."/>
            <person name="Langella P."/>
            <person name="Azevedo V.A."/>
            <person name="Chatel J.M."/>
            <person name="Soares S."/>
        </authorList>
    </citation>
    <scope>NUCLEOTIDE SEQUENCE [LARGE SCALE GENOMIC DNA]</scope>
    <source>
        <strain evidence="4">CNCM I-4540</strain>
    </source>
</reference>
<keyword evidence="1" id="KW-0472">Membrane</keyword>
<dbReference type="CDD" id="cd09154">
    <property type="entry name" value="PLDc_SMU_988_like_1"/>
    <property type="match status" value="1"/>
</dbReference>
<evidence type="ECO:0000256" key="1">
    <source>
        <dbReference type="SAM" id="Phobius"/>
    </source>
</evidence>
<sequence length="539" mass="61305">MQKKQFQQNMKDKVRVFEDGGIRLLKRGQKGVVHAIFSRFGLVLVLLLLQAFALFSLLQWFGELLPHYFGGTLLVTAAMMVYLLNQDMDNSVRITWLVVTALMPVLGVPLFWYTKSDVGHNALKHRLLDLEDRTRAQLPQNEQTVELLQEQAPEAVPLARYLRGKGGGFPVYADTVATYFNGGEAMFDEMLRQLETAKKYIFLEYFIVDEGLMWGRILEVLARKAAQGVDVRVMYDGTCEFSTLPRDYPSRLEALGIQCKVFSPVTPFVSTHYNYRDHRKILVIDGQVGFTGGVNLADEYINHIEKYGRWKDSALMLEGEGVRSMTALFLQMWCILRQPEFEQFLSDPIPAAANAKGFVVPYGDCPLDGERVGEMVYMDMLNRARKYVHIITPYLILDGELETALRFAAERGVDVHLILPGKPDKWFVYALAKTHYKALISSGVKISEWQPGFTHAKIVIADGVEAVAGTINLDYRSLYHHFENAVWMRGTDCIANMEADFQDTLTRCRRVEQTRESIWQGKKLLHLAGILLKFIAPLV</sequence>
<dbReference type="InterPro" id="IPR025202">
    <property type="entry name" value="PLD-like_dom"/>
</dbReference>
<proteinExistence type="predicted"/>
<dbReference type="AlphaFoldDB" id="A0A2A6ZBC7"/>
<feature type="domain" description="PLD phosphodiesterase" evidence="2">
    <location>
        <begin position="450"/>
        <end position="477"/>
    </location>
</feature>
<dbReference type="PROSITE" id="PS50035">
    <property type="entry name" value="PLD"/>
    <property type="match status" value="2"/>
</dbReference>
<organism evidence="3 4">
    <name type="scientific">Faecalibacterium langellae</name>
    <dbReference type="NCBI Taxonomy" id="3435293"/>
    <lineage>
        <taxon>Bacteria</taxon>
        <taxon>Bacillati</taxon>
        <taxon>Bacillota</taxon>
        <taxon>Clostridia</taxon>
        <taxon>Eubacteriales</taxon>
        <taxon>Oscillospiraceae</taxon>
        <taxon>Faecalibacterium</taxon>
    </lineage>
</organism>
<dbReference type="Proteomes" id="UP000220752">
    <property type="component" value="Unassembled WGS sequence"/>
</dbReference>
<keyword evidence="4" id="KW-1185">Reference proteome</keyword>
<dbReference type="PANTHER" id="PTHR21248:SF22">
    <property type="entry name" value="PHOSPHOLIPASE D"/>
    <property type="match status" value="1"/>
</dbReference>
<dbReference type="EMBL" id="NMTQ01000022">
    <property type="protein sequence ID" value="PDX58666.1"/>
    <property type="molecule type" value="Genomic_DNA"/>
</dbReference>
<evidence type="ECO:0000313" key="4">
    <source>
        <dbReference type="Proteomes" id="UP000220752"/>
    </source>
</evidence>
<name>A0A2A6ZBC7_9FIRM</name>
<dbReference type="CDD" id="cd09160">
    <property type="entry name" value="PLDc_SMU_988_like_2"/>
    <property type="match status" value="1"/>
</dbReference>
<feature type="domain" description="PLD phosphodiesterase" evidence="2">
    <location>
        <begin position="273"/>
        <end position="300"/>
    </location>
</feature>
<gene>
    <name evidence="3" type="ORF">CGS46_06035</name>
</gene>